<dbReference type="Proteomes" id="UP000694044">
    <property type="component" value="Unassembled WGS sequence"/>
</dbReference>
<dbReference type="EMBL" id="JAGDFM010000317">
    <property type="protein sequence ID" value="KAG7379995.1"/>
    <property type="molecule type" value="Genomic_DNA"/>
</dbReference>
<dbReference type="InterPro" id="IPR013149">
    <property type="entry name" value="ADH-like_C"/>
</dbReference>
<reference evidence="3" key="1">
    <citation type="submission" date="2021-02" db="EMBL/GenBank/DDBJ databases">
        <authorList>
            <person name="Palmer J.M."/>
        </authorList>
    </citation>
    <scope>NUCLEOTIDE SEQUENCE</scope>
    <source>
        <strain evidence="3">SCRP734</strain>
    </source>
</reference>
<keyword evidence="4" id="KW-1185">Reference proteome</keyword>
<gene>
    <name evidence="3" type="ORF">PHYPSEUDO_007868</name>
</gene>
<evidence type="ECO:0000313" key="4">
    <source>
        <dbReference type="Proteomes" id="UP000694044"/>
    </source>
</evidence>
<dbReference type="SMART" id="SM00829">
    <property type="entry name" value="PKS_ER"/>
    <property type="match status" value="1"/>
</dbReference>
<evidence type="ECO:0000256" key="1">
    <source>
        <dbReference type="SAM" id="MobiDB-lite"/>
    </source>
</evidence>
<organism evidence="3 4">
    <name type="scientific">Phytophthora pseudosyringae</name>
    <dbReference type="NCBI Taxonomy" id="221518"/>
    <lineage>
        <taxon>Eukaryota</taxon>
        <taxon>Sar</taxon>
        <taxon>Stramenopiles</taxon>
        <taxon>Oomycota</taxon>
        <taxon>Peronosporomycetes</taxon>
        <taxon>Peronosporales</taxon>
        <taxon>Peronosporaceae</taxon>
        <taxon>Phytophthora</taxon>
    </lineage>
</organism>
<dbReference type="Pfam" id="PF13602">
    <property type="entry name" value="ADH_zinc_N_2"/>
    <property type="match status" value="1"/>
</dbReference>
<dbReference type="PANTHER" id="PTHR31687">
    <property type="match status" value="1"/>
</dbReference>
<dbReference type="Pfam" id="PF08240">
    <property type="entry name" value="ADH_N"/>
    <property type="match status" value="1"/>
</dbReference>
<dbReference type="InterPro" id="IPR013154">
    <property type="entry name" value="ADH-like_N"/>
</dbReference>
<dbReference type="GO" id="GO:0016491">
    <property type="term" value="F:oxidoreductase activity"/>
    <property type="evidence" value="ECO:0007669"/>
    <property type="project" value="InterPro"/>
</dbReference>
<proteinExistence type="predicted"/>
<protein>
    <recommendedName>
        <fullName evidence="2">Enoyl reductase (ER) domain-containing protein</fullName>
    </recommendedName>
</protein>
<dbReference type="InterPro" id="IPR012469">
    <property type="entry name" value="DUF1688"/>
</dbReference>
<sequence>MAVSPEDQVAYLRSLPSVRNGCHRVLTLGTQDKLPHFSVVEEKIPALADYVIRVIRQSYPPPNEANVPFHSRWRHFETGNPQRVAEMTSAWYCDKLETARRLLDLALVSVLLDAGAGPTWTYKEPGTEDLYSRSEGLGIASFHMFLEGNFSKDPATDPHRVDATALENLADDAIAKAFQVSDTNPLVGCAGRTDLLKRLGKSIANYPEFFTGSDGSIRPGNMVDYLTKHQNASGEVSIKDLWKVVLYGLQDIWPASRTQIGGQNMGDVWELPYLPEHEKAGKFVSFHKLSQWLTYSLMEPLQDAGFKITDLKLMTGLPEYRNGGLLVDFGVLVPKAANILTDEFDPSTEVIIEWRALTVAILDELHKVILKRLNFTADFFPLVKMLEGGSWKAGRVIAKEKRADVQPPHFLVNPSLILKSDNYSSSRRRPGGPDPRGRQRRGQEPIPRHHATEIYVTNGAYTGALPHPFGCGLEAAGIVSAIGEGVTNAKVGDAVAYQKFGAFAEYVEVPSANLIKTPELSPAVLTMTVGGISASVALEQIGEMKTNETVFVSAAAGGTGQFVVQLAKLAGNHVIGTCSSDEKVAHLKTLGCDRVINYTKEDVGAVLKKEYPNGVDLVFETVGGDMFKLSDEKVAHLKTLGCDRVINYTKEDVGAVLKKEYPNGVDLVFETVGGDMFKAVRVIVFGYISGYHGDKTTESMAVHDLSSIILWKSVSVRGFLLYNHEQHISVHLERLRKLVHEGKLNPGVDSTEFHGLESIPEAIDFMYARKNIGKLTIKLE</sequence>
<dbReference type="InterPro" id="IPR020843">
    <property type="entry name" value="ER"/>
</dbReference>
<feature type="compositionally biased region" description="Basic and acidic residues" evidence="1">
    <location>
        <begin position="435"/>
        <end position="449"/>
    </location>
</feature>
<accession>A0A8T1VFP6</accession>
<feature type="domain" description="Enoyl reductase (ER)" evidence="2">
    <location>
        <begin position="431"/>
        <end position="777"/>
    </location>
</feature>
<dbReference type="PANTHER" id="PTHR31687:SF3">
    <property type="entry name" value="PROTEIN URG3"/>
    <property type="match status" value="1"/>
</dbReference>
<dbReference type="AlphaFoldDB" id="A0A8T1VFP6"/>
<feature type="region of interest" description="Disordered" evidence="1">
    <location>
        <begin position="421"/>
        <end position="449"/>
    </location>
</feature>
<dbReference type="Pfam" id="PF07958">
    <property type="entry name" value="DUF1688"/>
    <property type="match status" value="1"/>
</dbReference>
<evidence type="ECO:0000259" key="2">
    <source>
        <dbReference type="SMART" id="SM00829"/>
    </source>
</evidence>
<dbReference type="OrthoDB" id="2153176at2759"/>
<comment type="caution">
    <text evidence="3">The sequence shown here is derived from an EMBL/GenBank/DDBJ whole genome shotgun (WGS) entry which is preliminary data.</text>
</comment>
<name>A0A8T1VFP6_9STRA</name>
<evidence type="ECO:0000313" key="3">
    <source>
        <dbReference type="EMBL" id="KAG7379995.1"/>
    </source>
</evidence>
<dbReference type="Pfam" id="PF00107">
    <property type="entry name" value="ADH_zinc_N"/>
    <property type="match status" value="1"/>
</dbReference>